<evidence type="ECO:0008006" key="5">
    <source>
        <dbReference type="Google" id="ProtNLM"/>
    </source>
</evidence>
<feature type="region of interest" description="Disordered" evidence="2">
    <location>
        <begin position="1"/>
        <end position="53"/>
    </location>
</feature>
<evidence type="ECO:0000256" key="1">
    <source>
        <dbReference type="SAM" id="Coils"/>
    </source>
</evidence>
<dbReference type="Proteomes" id="UP001189429">
    <property type="component" value="Unassembled WGS sequence"/>
</dbReference>
<evidence type="ECO:0000313" key="4">
    <source>
        <dbReference type="Proteomes" id="UP001189429"/>
    </source>
</evidence>
<sequence>MGKVGGEAGKTGKTDKSGGKAGKTPKGKDSRTKGTDRDGVKAGHGMPSRQHSNHFGAECGYCGEWGHGGQGCRKTKADDAKKSQGGRGHAGAACAALGIHGGEPDGLAFTVSAASDGQAAKAGGSILIDGGSGDHLCRPLPTAGLRGVEMRMQGGIRATADFLVADVNDDLLSVGKLLRQGPRFNLSLEDGLYMAKGHRSLQLELERNSLGLPIVSAGPVEVGRCRGAAEQPATAPVLHADSSVGALGTRLRGLFMPIYGTEQGLRKRLIAAEAAHRRAEAERAREEAVKEHMGIQHDPVEAKQLPMAKTASAGGDLAQVEDAYATMPVAFSSDIGVVKATPCPSLRIQPPPCAVAGAKSFAQRLEGGACSVGADAEPASKATVGGRVSQFAGKVAPELTPKHSSQLNQAEAAVKIVEGQTRVLRLDLEKRCGIKVTAAKPFWAWTTR</sequence>
<dbReference type="EMBL" id="CAUYUJ010014375">
    <property type="protein sequence ID" value="CAK0840386.1"/>
    <property type="molecule type" value="Genomic_DNA"/>
</dbReference>
<gene>
    <name evidence="3" type="ORF">PCOR1329_LOCUS35846</name>
</gene>
<feature type="compositionally biased region" description="Basic and acidic residues" evidence="2">
    <location>
        <begin position="26"/>
        <end position="41"/>
    </location>
</feature>
<feature type="non-terminal residue" evidence="3">
    <location>
        <position position="448"/>
    </location>
</feature>
<feature type="coiled-coil region" evidence="1">
    <location>
        <begin position="262"/>
        <end position="291"/>
    </location>
</feature>
<accession>A0ABN9T5Q6</accession>
<keyword evidence="4" id="KW-1185">Reference proteome</keyword>
<proteinExistence type="predicted"/>
<reference evidence="3" key="1">
    <citation type="submission" date="2023-10" db="EMBL/GenBank/DDBJ databases">
        <authorList>
            <person name="Chen Y."/>
            <person name="Shah S."/>
            <person name="Dougan E. K."/>
            <person name="Thang M."/>
            <person name="Chan C."/>
        </authorList>
    </citation>
    <scope>NUCLEOTIDE SEQUENCE [LARGE SCALE GENOMIC DNA]</scope>
</reference>
<evidence type="ECO:0000256" key="2">
    <source>
        <dbReference type="SAM" id="MobiDB-lite"/>
    </source>
</evidence>
<evidence type="ECO:0000313" key="3">
    <source>
        <dbReference type="EMBL" id="CAK0840386.1"/>
    </source>
</evidence>
<keyword evidence="1" id="KW-0175">Coiled coil</keyword>
<comment type="caution">
    <text evidence="3">The sequence shown here is derived from an EMBL/GenBank/DDBJ whole genome shotgun (WGS) entry which is preliminary data.</text>
</comment>
<name>A0ABN9T5Q6_9DINO</name>
<organism evidence="3 4">
    <name type="scientific">Prorocentrum cordatum</name>
    <dbReference type="NCBI Taxonomy" id="2364126"/>
    <lineage>
        <taxon>Eukaryota</taxon>
        <taxon>Sar</taxon>
        <taxon>Alveolata</taxon>
        <taxon>Dinophyceae</taxon>
        <taxon>Prorocentrales</taxon>
        <taxon>Prorocentraceae</taxon>
        <taxon>Prorocentrum</taxon>
    </lineage>
</organism>
<protein>
    <recommendedName>
        <fullName evidence="5">Altered inheritance of mitochondria protein 24, mitochondrial</fullName>
    </recommendedName>
</protein>